<feature type="chain" id="PRO_5044664345" evidence="1">
    <location>
        <begin position="28"/>
        <end position="368"/>
    </location>
</feature>
<sequence>MKLIPLPLAWHAVLTLVLFMALSPLLALTVSAAAPKVKIIPSGVKSISGCRAKPVSVVFNSIVSRAANGSAVAFKLHRLTSDQKSLAVVKSEGVKASSIADCARAATATSDAFEYADGTCSLLKLRPLSCTVAGDNYVYVREGFVGDGIVMLPENITLEANGLTYKVMYLKPIYQAWIDDETTILEGLYPTGEDIALYLTDGTVKTGATSHLDLERCKSNDPRGMKAIMLQSSYETKDKFFFINSMCGMTNVFIALGDVLLSHEGFGCTPFPAMTSECVVTFEVPLDVGLDGVPYDFVSETGDCGGLSVTVTQYTDGGNYTYGMCTETGLSVHFYSGRIAPSELRISGRATSDRQRTGFAIKTVETSG</sequence>
<evidence type="ECO:0000313" key="3">
    <source>
        <dbReference type="RefSeq" id="XP_018007542.1"/>
    </source>
</evidence>
<evidence type="ECO:0000313" key="7">
    <source>
        <dbReference type="RefSeq" id="XP_018007547.1"/>
    </source>
</evidence>
<dbReference type="RefSeq" id="XP_018007548.1">
    <property type="nucleotide sequence ID" value="XM_018152059.2"/>
</dbReference>
<evidence type="ECO:0000313" key="2">
    <source>
        <dbReference type="Proteomes" id="UP000694843"/>
    </source>
</evidence>
<evidence type="ECO:0000313" key="5">
    <source>
        <dbReference type="RefSeq" id="XP_018007544.1"/>
    </source>
</evidence>
<dbReference type="RefSeq" id="XP_018007542.1">
    <property type="nucleotide sequence ID" value="XM_018152053.2"/>
</dbReference>
<organism evidence="2 5">
    <name type="scientific">Hyalella azteca</name>
    <name type="common">Amphipod</name>
    <dbReference type="NCBI Taxonomy" id="294128"/>
    <lineage>
        <taxon>Eukaryota</taxon>
        <taxon>Metazoa</taxon>
        <taxon>Ecdysozoa</taxon>
        <taxon>Arthropoda</taxon>
        <taxon>Crustacea</taxon>
        <taxon>Multicrustacea</taxon>
        <taxon>Malacostraca</taxon>
        <taxon>Eumalacostraca</taxon>
        <taxon>Peracarida</taxon>
        <taxon>Amphipoda</taxon>
        <taxon>Senticaudata</taxon>
        <taxon>Talitrida</taxon>
        <taxon>Talitroidea</taxon>
        <taxon>Hyalellidae</taxon>
        <taxon>Hyalella</taxon>
    </lineage>
</organism>
<dbReference type="RefSeq" id="XP_018007545.1">
    <property type="nucleotide sequence ID" value="XM_018152056.2"/>
</dbReference>
<accession>A0A8B7N2U9</accession>
<gene>
    <name evidence="3 4 5 6 7 8" type="primary">LOC108665316</name>
</gene>
<dbReference type="OrthoDB" id="6404725at2759"/>
<keyword evidence="2" id="KW-1185">Reference proteome</keyword>
<evidence type="ECO:0000256" key="1">
    <source>
        <dbReference type="SAM" id="SignalP"/>
    </source>
</evidence>
<keyword evidence="1" id="KW-0732">Signal</keyword>
<dbReference type="RefSeq" id="XP_018007543.1">
    <property type="nucleotide sequence ID" value="XM_018152054.2"/>
</dbReference>
<evidence type="ECO:0000313" key="8">
    <source>
        <dbReference type="RefSeq" id="XP_018007548.1"/>
    </source>
</evidence>
<evidence type="ECO:0000313" key="4">
    <source>
        <dbReference type="RefSeq" id="XP_018007543.1"/>
    </source>
</evidence>
<evidence type="ECO:0000313" key="6">
    <source>
        <dbReference type="RefSeq" id="XP_018007545.1"/>
    </source>
</evidence>
<protein>
    <submittedName>
        <fullName evidence="3 4">Uncharacterized protein LOC108665316 isoform X1</fullName>
    </submittedName>
</protein>
<reference evidence="3 4" key="1">
    <citation type="submission" date="2025-04" db="UniProtKB">
        <authorList>
            <consortium name="RefSeq"/>
        </authorList>
    </citation>
    <scope>IDENTIFICATION</scope>
    <source>
        <tissue evidence="3 4">Whole organism</tissue>
    </source>
</reference>
<name>A0A8B7N2U9_HYAAZ</name>
<dbReference type="Proteomes" id="UP000694843">
    <property type="component" value="Unplaced"/>
</dbReference>
<dbReference type="KEGG" id="hazt:108665316"/>
<dbReference type="AlphaFoldDB" id="A0A8B7N2U9"/>
<proteinExistence type="predicted"/>
<dbReference type="RefSeq" id="XP_018007544.1">
    <property type="nucleotide sequence ID" value="XM_018152055.2"/>
</dbReference>
<dbReference type="RefSeq" id="XP_018007547.1">
    <property type="nucleotide sequence ID" value="XM_018152058.2"/>
</dbReference>
<dbReference type="GeneID" id="108665316"/>
<feature type="signal peptide" evidence="1">
    <location>
        <begin position="1"/>
        <end position="27"/>
    </location>
</feature>